<protein>
    <submittedName>
        <fullName evidence="2">Uncharacterized protein</fullName>
    </submittedName>
</protein>
<organism evidence="2 3">
    <name type="scientific">Actinomyces capricornis</name>
    <dbReference type="NCBI Taxonomy" id="2755559"/>
    <lineage>
        <taxon>Bacteria</taxon>
        <taxon>Bacillati</taxon>
        <taxon>Actinomycetota</taxon>
        <taxon>Actinomycetes</taxon>
        <taxon>Actinomycetales</taxon>
        <taxon>Actinomycetaceae</taxon>
        <taxon>Actinomyces</taxon>
    </lineage>
</organism>
<reference evidence="2 3" key="1">
    <citation type="submission" date="2021-08" db="EMBL/GenBank/DDBJ databases">
        <title>Whole genome sequence of novel Actinomyces species strain MAS-1.</title>
        <authorList>
            <person name="Saito M."/>
            <person name="Kuwahara N."/>
            <person name="Takizawa T."/>
            <person name="Gotouda H."/>
            <person name="Ochiai T."/>
        </authorList>
    </citation>
    <scope>NUCLEOTIDE SEQUENCE [LARGE SCALE GENOMIC DNA]</scope>
    <source>
        <strain evidence="2 3">MAS-1</strain>
    </source>
</reference>
<feature type="region of interest" description="Disordered" evidence="1">
    <location>
        <begin position="1"/>
        <end position="24"/>
    </location>
</feature>
<sequence>MRLIRQSVTGDRLPGERLARGSPLREADPSCYEWRIRVPEGGHREDAGLIVGGGLEEQIDLLVVLREC</sequence>
<dbReference type="EMBL" id="AP025017">
    <property type="protein sequence ID" value="BDA65180.1"/>
    <property type="molecule type" value="Genomic_DNA"/>
</dbReference>
<accession>A0ABN6K6R4</accession>
<evidence type="ECO:0000313" key="2">
    <source>
        <dbReference type="EMBL" id="BDA65180.1"/>
    </source>
</evidence>
<keyword evidence="3" id="KW-1185">Reference proteome</keyword>
<feature type="compositionally biased region" description="Basic and acidic residues" evidence="1">
    <location>
        <begin position="13"/>
        <end position="24"/>
    </location>
</feature>
<name>A0ABN6K6R4_9ACTO</name>
<gene>
    <name evidence="2" type="ORF">MANAM107_20140</name>
</gene>
<evidence type="ECO:0000313" key="3">
    <source>
        <dbReference type="Proteomes" id="UP000824496"/>
    </source>
</evidence>
<dbReference type="Proteomes" id="UP000824496">
    <property type="component" value="Chromosome"/>
</dbReference>
<proteinExistence type="predicted"/>
<evidence type="ECO:0000256" key="1">
    <source>
        <dbReference type="SAM" id="MobiDB-lite"/>
    </source>
</evidence>